<accession>A0A9P5AVT5</accession>
<dbReference type="AlphaFoldDB" id="A0A9P5AVT5"/>
<gene>
    <name evidence="1" type="ORF">FBEOM_78</name>
</gene>
<comment type="caution">
    <text evidence="1">The sequence shown here is derived from an EMBL/GenBank/DDBJ whole genome shotgun (WGS) entry which is preliminary data.</text>
</comment>
<organism evidence="1 2">
    <name type="scientific">Fusarium beomiforme</name>
    <dbReference type="NCBI Taxonomy" id="44412"/>
    <lineage>
        <taxon>Eukaryota</taxon>
        <taxon>Fungi</taxon>
        <taxon>Dikarya</taxon>
        <taxon>Ascomycota</taxon>
        <taxon>Pezizomycotina</taxon>
        <taxon>Sordariomycetes</taxon>
        <taxon>Hypocreomycetidae</taxon>
        <taxon>Hypocreales</taxon>
        <taxon>Nectriaceae</taxon>
        <taxon>Fusarium</taxon>
        <taxon>Fusarium burgessii species complex</taxon>
    </lineage>
</organism>
<evidence type="ECO:0000313" key="2">
    <source>
        <dbReference type="Proteomes" id="UP000730481"/>
    </source>
</evidence>
<dbReference type="Proteomes" id="UP000730481">
    <property type="component" value="Unassembled WGS sequence"/>
</dbReference>
<proteinExistence type="predicted"/>
<dbReference type="OrthoDB" id="4703408at2759"/>
<sequence length="117" mass="13474">MCYKIFTHTMRCDARPIISDGSSFITNPFAKPLPCSCGSKHYLRPILRCDNHGCCMRKISMEWCPDVAECNEVFEVHRYVQSHHQPQPQNIWASENMVGGNVLSLWNIPTVYEKQKA</sequence>
<keyword evidence="2" id="KW-1185">Reference proteome</keyword>
<name>A0A9P5AVT5_9HYPO</name>
<evidence type="ECO:0000313" key="1">
    <source>
        <dbReference type="EMBL" id="KAF4345936.1"/>
    </source>
</evidence>
<reference evidence="1" key="1">
    <citation type="journal article" date="2017" name="Mycologia">
        <title>Fusarium algeriense, sp. nov., a novel toxigenic crown rot pathogen of durum wheat from Algeria is nested in the Fusarium burgessii species complex.</title>
        <authorList>
            <person name="Laraba I."/>
            <person name="Keddad A."/>
            <person name="Boureghda H."/>
            <person name="Abdallah N."/>
            <person name="Vaughan M.M."/>
            <person name="Proctor R.H."/>
            <person name="Busman M."/>
            <person name="O'Donnell K."/>
        </authorList>
    </citation>
    <scope>NUCLEOTIDE SEQUENCE</scope>
    <source>
        <strain evidence="1">NRRL 25174</strain>
    </source>
</reference>
<dbReference type="EMBL" id="PVQB02000003">
    <property type="protein sequence ID" value="KAF4345936.1"/>
    <property type="molecule type" value="Genomic_DNA"/>
</dbReference>
<reference evidence="1" key="2">
    <citation type="submission" date="2020-02" db="EMBL/GenBank/DDBJ databases">
        <title>Identification and distribution of gene clusters putatively required for synthesis of sphingolipid metabolism inhibitors in phylogenetically diverse species of the filamentous fungus Fusarium.</title>
        <authorList>
            <person name="Kim H.-S."/>
            <person name="Busman M."/>
            <person name="Brown D.W."/>
            <person name="Divon H."/>
            <person name="Uhlig S."/>
            <person name="Proctor R.H."/>
        </authorList>
    </citation>
    <scope>NUCLEOTIDE SEQUENCE</scope>
    <source>
        <strain evidence="1">NRRL 25174</strain>
    </source>
</reference>
<protein>
    <submittedName>
        <fullName evidence="1">Uncharacterized protein</fullName>
    </submittedName>
</protein>